<proteinExistence type="predicted"/>
<protein>
    <submittedName>
        <fullName evidence="2">Uncharacterized protein</fullName>
    </submittedName>
</protein>
<gene>
    <name evidence="2" type="ORF">SETIT_9G012700v2</name>
</gene>
<reference evidence="2" key="2">
    <citation type="submission" date="2015-07" db="EMBL/GenBank/DDBJ databases">
        <authorList>
            <person name="Noorani M."/>
        </authorList>
    </citation>
    <scope>NUCLEOTIDE SEQUENCE</scope>
    <source>
        <strain evidence="2">Yugu1</strain>
    </source>
</reference>
<dbReference type="EMBL" id="CM003536">
    <property type="protein sequence ID" value="RCV39955.1"/>
    <property type="molecule type" value="Genomic_DNA"/>
</dbReference>
<keyword evidence="1" id="KW-0732">Signal</keyword>
<evidence type="ECO:0000256" key="1">
    <source>
        <dbReference type="SAM" id="SignalP"/>
    </source>
</evidence>
<name>A0A368SBY2_SETIT</name>
<organism evidence="2">
    <name type="scientific">Setaria italica</name>
    <name type="common">Foxtail millet</name>
    <name type="synonym">Panicum italicum</name>
    <dbReference type="NCBI Taxonomy" id="4555"/>
    <lineage>
        <taxon>Eukaryota</taxon>
        <taxon>Viridiplantae</taxon>
        <taxon>Streptophyta</taxon>
        <taxon>Embryophyta</taxon>
        <taxon>Tracheophyta</taxon>
        <taxon>Spermatophyta</taxon>
        <taxon>Magnoliopsida</taxon>
        <taxon>Liliopsida</taxon>
        <taxon>Poales</taxon>
        <taxon>Poaceae</taxon>
        <taxon>PACMAD clade</taxon>
        <taxon>Panicoideae</taxon>
        <taxon>Panicodae</taxon>
        <taxon>Paniceae</taxon>
        <taxon>Cenchrinae</taxon>
        <taxon>Setaria</taxon>
    </lineage>
</organism>
<reference evidence="2" key="1">
    <citation type="journal article" date="2012" name="Nat. Biotechnol.">
        <title>Reference genome sequence of the model plant Setaria.</title>
        <authorList>
            <person name="Bennetzen J.L."/>
            <person name="Schmutz J."/>
            <person name="Wang H."/>
            <person name="Percifield R."/>
            <person name="Hawkins J."/>
            <person name="Pontaroli A.C."/>
            <person name="Estep M."/>
            <person name="Feng L."/>
            <person name="Vaughn J.N."/>
            <person name="Grimwood J."/>
            <person name="Jenkins J."/>
            <person name="Barry K."/>
            <person name="Lindquist E."/>
            <person name="Hellsten U."/>
            <person name="Deshpande S."/>
            <person name="Wang X."/>
            <person name="Wu X."/>
            <person name="Mitros T."/>
            <person name="Triplett J."/>
            <person name="Yang X."/>
            <person name="Ye C.Y."/>
            <person name="Mauro-Herrera M."/>
            <person name="Wang L."/>
            <person name="Li P."/>
            <person name="Sharma M."/>
            <person name="Sharma R."/>
            <person name="Ronald P.C."/>
            <person name="Panaud O."/>
            <person name="Kellogg E.A."/>
            <person name="Brutnell T.P."/>
            <person name="Doust A.N."/>
            <person name="Tuskan G.A."/>
            <person name="Rokhsar D."/>
            <person name="Devos K.M."/>
        </authorList>
    </citation>
    <scope>NUCLEOTIDE SEQUENCE [LARGE SCALE GENOMIC DNA]</scope>
    <source>
        <strain evidence="2">Yugu1</strain>
    </source>
</reference>
<evidence type="ECO:0000313" key="2">
    <source>
        <dbReference type="EMBL" id="RCV39955.1"/>
    </source>
</evidence>
<dbReference type="AlphaFoldDB" id="A0A368SBY2"/>
<feature type="chain" id="PRO_5016696830" evidence="1">
    <location>
        <begin position="33"/>
        <end position="106"/>
    </location>
</feature>
<sequence>MKLKIESKSAPCAWAFFIFLFFVTLIDRQVVGEETHEPQLNLQKVHGVEAGEIMELTLEQITRDFNNAVFQHLLCKTSLARNYPQVKGVILSQHRSTCVSMTHGSN</sequence>
<accession>A0A368SBY2</accession>
<feature type="signal peptide" evidence="1">
    <location>
        <begin position="1"/>
        <end position="32"/>
    </location>
</feature>